<gene>
    <name evidence="7" type="ORF">PR048_008168</name>
</gene>
<evidence type="ECO:0000256" key="1">
    <source>
        <dbReference type="ARBA" id="ARBA00004370"/>
    </source>
</evidence>
<keyword evidence="5" id="KW-0472">Membrane</keyword>
<evidence type="ECO:0000256" key="6">
    <source>
        <dbReference type="SAM" id="MobiDB-lite"/>
    </source>
</evidence>
<organism evidence="7 8">
    <name type="scientific">Dryococelus australis</name>
    <dbReference type="NCBI Taxonomy" id="614101"/>
    <lineage>
        <taxon>Eukaryota</taxon>
        <taxon>Metazoa</taxon>
        <taxon>Ecdysozoa</taxon>
        <taxon>Arthropoda</taxon>
        <taxon>Hexapoda</taxon>
        <taxon>Insecta</taxon>
        <taxon>Pterygota</taxon>
        <taxon>Neoptera</taxon>
        <taxon>Polyneoptera</taxon>
        <taxon>Phasmatodea</taxon>
        <taxon>Verophasmatodea</taxon>
        <taxon>Anareolatae</taxon>
        <taxon>Phasmatidae</taxon>
        <taxon>Eurycanthinae</taxon>
        <taxon>Dryococelus</taxon>
    </lineage>
</organism>
<accession>A0ABQ9HWC0</accession>
<evidence type="ECO:0000256" key="3">
    <source>
        <dbReference type="ARBA" id="ARBA00022737"/>
    </source>
</evidence>
<dbReference type="CDD" id="cd08374">
    <property type="entry name" value="C2F_Ferlin"/>
    <property type="match status" value="1"/>
</dbReference>
<dbReference type="InterPro" id="IPR037725">
    <property type="entry name" value="C2F_Ferlin"/>
</dbReference>
<dbReference type="PANTHER" id="PTHR12546:SF60">
    <property type="entry name" value="MISFIRE, ISOFORM F"/>
    <property type="match status" value="1"/>
</dbReference>
<keyword evidence="8" id="KW-1185">Reference proteome</keyword>
<evidence type="ECO:0000256" key="4">
    <source>
        <dbReference type="ARBA" id="ARBA00022989"/>
    </source>
</evidence>
<dbReference type="InterPro" id="IPR037721">
    <property type="entry name" value="Ferlin"/>
</dbReference>
<evidence type="ECO:0000313" key="8">
    <source>
        <dbReference type="Proteomes" id="UP001159363"/>
    </source>
</evidence>
<evidence type="ECO:0000256" key="2">
    <source>
        <dbReference type="ARBA" id="ARBA00022692"/>
    </source>
</evidence>
<dbReference type="InterPro" id="IPR035892">
    <property type="entry name" value="C2_domain_sf"/>
</dbReference>
<comment type="caution">
    <text evidence="7">The sequence shown here is derived from an EMBL/GenBank/DDBJ whole genome shotgun (WGS) entry which is preliminary data.</text>
</comment>
<reference evidence="7 8" key="1">
    <citation type="submission" date="2023-02" db="EMBL/GenBank/DDBJ databases">
        <title>LHISI_Scaffold_Assembly.</title>
        <authorList>
            <person name="Stuart O.P."/>
            <person name="Cleave R."/>
            <person name="Magrath M.J.L."/>
            <person name="Mikheyev A.S."/>
        </authorList>
    </citation>
    <scope>NUCLEOTIDE SEQUENCE [LARGE SCALE GENOMIC DNA]</scope>
    <source>
        <strain evidence="7">Daus_M_001</strain>
        <tissue evidence="7">Leg muscle</tissue>
    </source>
</reference>
<dbReference type="SUPFAM" id="SSF49562">
    <property type="entry name" value="C2 domain (Calcium/lipid-binding domain, CaLB)"/>
    <property type="match status" value="1"/>
</dbReference>
<protein>
    <submittedName>
        <fullName evidence="7">Uncharacterized protein</fullName>
    </submittedName>
</protein>
<evidence type="ECO:0000313" key="7">
    <source>
        <dbReference type="EMBL" id="KAJ8888676.1"/>
    </source>
</evidence>
<sequence length="423" mass="48762">MHVKTGSERLTRRMLELKYNGKRYQVRSKKRWEEAKWLRNSLSESSFVIFLLAVKKEELALAALNQWETIPLLGCKLVPEHVETRVLYHPNLTGETQGMLQLWVDIFDSTQDIPPEINIVPRHPEPYELRVTVWDTHDMALHDYSIISGSYSSDIYVLGIIVMLTKMYSRWLCKEKTTQKTDIHYRSLTGEGNFNYRLIFNFDYWSAEGKISLPKKSTTAQPQKPRIKFPCILVMEAWDNNHIFRDDKLGILKLNLLRVPQGARSSRLCTLETLGLKTLTTDLFVQKRTRGWWPFQVESEDGPKLTFHFALDKSLTVLEEDSHMPTEYALATRSDITDTSVQLVLFTFHSKGRLSHRAYHPRSRSSTLCQGRAPPVQGDEAHRVSGILHQHKMLADDSSRQLEGRSLSPPSPLAVTDQQSSRI</sequence>
<proteinExistence type="predicted"/>
<dbReference type="PANTHER" id="PTHR12546">
    <property type="entry name" value="FER-1-LIKE"/>
    <property type="match status" value="1"/>
</dbReference>
<dbReference type="Proteomes" id="UP001159363">
    <property type="component" value="Chromosome 3"/>
</dbReference>
<comment type="subcellular location">
    <subcellularLocation>
        <location evidence="1">Membrane</location>
    </subcellularLocation>
</comment>
<evidence type="ECO:0000256" key="5">
    <source>
        <dbReference type="ARBA" id="ARBA00023136"/>
    </source>
</evidence>
<keyword evidence="4" id="KW-1133">Transmembrane helix</keyword>
<feature type="region of interest" description="Disordered" evidence="6">
    <location>
        <begin position="357"/>
        <end position="379"/>
    </location>
</feature>
<keyword evidence="3" id="KW-0677">Repeat</keyword>
<name>A0ABQ9HWC0_9NEOP</name>
<dbReference type="Gene3D" id="2.60.40.150">
    <property type="entry name" value="C2 domain"/>
    <property type="match status" value="1"/>
</dbReference>
<feature type="region of interest" description="Disordered" evidence="6">
    <location>
        <begin position="396"/>
        <end position="423"/>
    </location>
</feature>
<dbReference type="EMBL" id="JARBHB010000003">
    <property type="protein sequence ID" value="KAJ8888676.1"/>
    <property type="molecule type" value="Genomic_DNA"/>
</dbReference>
<keyword evidence="2" id="KW-0812">Transmembrane</keyword>